<keyword evidence="3 4" id="KW-0597">Phosphoprotein</keyword>
<comment type="catalytic activity">
    <reaction evidence="1">
        <text>ATP + protein L-histidine = ADP + protein N-phospho-L-histidine.</text>
        <dbReference type="EC" id="2.7.13.3"/>
    </reaction>
</comment>
<dbReference type="Pfam" id="PF02518">
    <property type="entry name" value="HATPase_c"/>
    <property type="match status" value="1"/>
</dbReference>
<keyword evidence="5" id="KW-1133">Transmembrane helix</keyword>
<feature type="modified residue" description="4-aspartylphosphate" evidence="4">
    <location>
        <position position="518"/>
    </location>
</feature>
<name>A0ABQ6BIE5_9CAUL</name>
<comment type="caution">
    <text evidence="8">The sequence shown here is derived from an EMBL/GenBank/DDBJ whole genome shotgun (WGS) entry which is preliminary data.</text>
</comment>
<dbReference type="CDD" id="cd16922">
    <property type="entry name" value="HATPase_EvgS-ArcB-TorS-like"/>
    <property type="match status" value="1"/>
</dbReference>
<feature type="domain" description="Response regulatory" evidence="7">
    <location>
        <begin position="469"/>
        <end position="586"/>
    </location>
</feature>
<dbReference type="EMBL" id="BSOY01000014">
    <property type="protein sequence ID" value="GLS00977.1"/>
    <property type="molecule type" value="Genomic_DNA"/>
</dbReference>
<dbReference type="Proteomes" id="UP001156921">
    <property type="component" value="Unassembled WGS sequence"/>
</dbReference>
<accession>A0ABQ6BIE5</accession>
<dbReference type="CDD" id="cd00082">
    <property type="entry name" value="HisKA"/>
    <property type="match status" value="1"/>
</dbReference>
<dbReference type="InterPro" id="IPR036890">
    <property type="entry name" value="HATPase_C_sf"/>
</dbReference>
<dbReference type="Gene3D" id="3.30.565.10">
    <property type="entry name" value="Histidine kinase-like ATPase, C-terminal domain"/>
    <property type="match status" value="1"/>
</dbReference>
<keyword evidence="5" id="KW-0472">Membrane</keyword>
<dbReference type="CDD" id="cd17546">
    <property type="entry name" value="REC_hyHK_CKI1_RcsC-like"/>
    <property type="match status" value="1"/>
</dbReference>
<dbReference type="PANTHER" id="PTHR45339:SF3">
    <property type="entry name" value="HISTIDINE KINASE"/>
    <property type="match status" value="1"/>
</dbReference>
<sequence>MVESDGIGKSASGEPGAGEAAQALRAILQTQYLRYLIIGTWALGLLATVGFASAALWFLGTVAAGAIRGAVEKRISDRVGTGWGLVFPAVATATTAAWATAPLIAWYSGHPFGPALAATLLVCGYVLVFSQLRASPRQALVISSPYGVAASVILISMWGGPLFWPFLSILPLAGSGLVVLVMMTMLREERIRAFQEHQSHLIEELEAARDKANAANDAKSNFLGVISHELRTPMNGVLGAAQLLGATRLEPTQREYLSIIRNSGDNLLSLLNDILDMTKIEAGKMTFETVDVSIEDLHKRVTGPFQAQAEAKGLTFTARFEGDIPTVVRGDPLRVCQVIHNLLSNAVKFTDKGEVSYVVRGERLESGRVRFDFAVTDSGAGIAPDDLARLFQPFTQVDASSTRRFGGTGLGLTISRRMANIMDGDISVVSTLGEGSTFTFTVEADVVEWTRQVAAEPIHAEIKDGRALSVLVVEDHPVNRMILEAWMGSAGHTSATAENGQIAVEAAGEQRFDLIIMDVNMPVMDGLTATRAIRACEGPNQDTPIVVLSASARSEDHAAGLDAGADAYLNKPIDFAALAKVMSRVGGGRTAIRALVDAGETTAAAA</sequence>
<evidence type="ECO:0000256" key="3">
    <source>
        <dbReference type="ARBA" id="ARBA00022553"/>
    </source>
</evidence>
<feature type="transmembrane region" description="Helical" evidence="5">
    <location>
        <begin position="83"/>
        <end position="106"/>
    </location>
</feature>
<dbReference type="PRINTS" id="PR00344">
    <property type="entry name" value="BCTRLSENSOR"/>
</dbReference>
<feature type="domain" description="Histidine kinase" evidence="6">
    <location>
        <begin position="225"/>
        <end position="446"/>
    </location>
</feature>
<dbReference type="Gene3D" id="3.40.50.2300">
    <property type="match status" value="1"/>
</dbReference>
<dbReference type="SMART" id="SM00448">
    <property type="entry name" value="REC"/>
    <property type="match status" value="1"/>
</dbReference>
<dbReference type="InterPro" id="IPR011006">
    <property type="entry name" value="CheY-like_superfamily"/>
</dbReference>
<keyword evidence="9" id="KW-1185">Reference proteome</keyword>
<evidence type="ECO:0000256" key="4">
    <source>
        <dbReference type="PROSITE-ProRule" id="PRU00169"/>
    </source>
</evidence>
<feature type="transmembrane region" description="Helical" evidence="5">
    <location>
        <begin position="164"/>
        <end position="186"/>
    </location>
</feature>
<dbReference type="PANTHER" id="PTHR45339">
    <property type="entry name" value="HYBRID SIGNAL TRANSDUCTION HISTIDINE KINASE J"/>
    <property type="match status" value="1"/>
</dbReference>
<dbReference type="Pfam" id="PF00512">
    <property type="entry name" value="HisKA"/>
    <property type="match status" value="1"/>
</dbReference>
<dbReference type="InterPro" id="IPR001789">
    <property type="entry name" value="Sig_transdc_resp-reg_receiver"/>
</dbReference>
<dbReference type="InterPro" id="IPR005467">
    <property type="entry name" value="His_kinase_dom"/>
</dbReference>
<evidence type="ECO:0000256" key="1">
    <source>
        <dbReference type="ARBA" id="ARBA00000085"/>
    </source>
</evidence>
<evidence type="ECO:0000256" key="2">
    <source>
        <dbReference type="ARBA" id="ARBA00012438"/>
    </source>
</evidence>
<keyword evidence="5" id="KW-0812">Transmembrane</keyword>
<dbReference type="SUPFAM" id="SSF55874">
    <property type="entry name" value="ATPase domain of HSP90 chaperone/DNA topoisomerase II/histidine kinase"/>
    <property type="match status" value="1"/>
</dbReference>
<evidence type="ECO:0000313" key="8">
    <source>
        <dbReference type="EMBL" id="GLS00977.1"/>
    </source>
</evidence>
<dbReference type="InterPro" id="IPR004358">
    <property type="entry name" value="Sig_transdc_His_kin-like_C"/>
</dbReference>
<organism evidence="8 9">
    <name type="scientific">Brevundimonas denitrificans</name>
    <dbReference type="NCBI Taxonomy" id="1443434"/>
    <lineage>
        <taxon>Bacteria</taxon>
        <taxon>Pseudomonadati</taxon>
        <taxon>Pseudomonadota</taxon>
        <taxon>Alphaproteobacteria</taxon>
        <taxon>Caulobacterales</taxon>
        <taxon>Caulobacteraceae</taxon>
        <taxon>Brevundimonas</taxon>
    </lineage>
</organism>
<evidence type="ECO:0000259" key="7">
    <source>
        <dbReference type="PROSITE" id="PS50110"/>
    </source>
</evidence>
<evidence type="ECO:0000259" key="6">
    <source>
        <dbReference type="PROSITE" id="PS50109"/>
    </source>
</evidence>
<evidence type="ECO:0000313" key="9">
    <source>
        <dbReference type="Proteomes" id="UP001156921"/>
    </source>
</evidence>
<dbReference type="InterPro" id="IPR003594">
    <property type="entry name" value="HATPase_dom"/>
</dbReference>
<protein>
    <recommendedName>
        <fullName evidence="2">histidine kinase</fullName>
        <ecNumber evidence="2">2.7.13.3</ecNumber>
    </recommendedName>
</protein>
<dbReference type="Pfam" id="PF00072">
    <property type="entry name" value="Response_reg"/>
    <property type="match status" value="1"/>
</dbReference>
<dbReference type="EC" id="2.7.13.3" evidence="2"/>
<proteinExistence type="predicted"/>
<dbReference type="SUPFAM" id="SSF52172">
    <property type="entry name" value="CheY-like"/>
    <property type="match status" value="1"/>
</dbReference>
<dbReference type="InterPro" id="IPR003661">
    <property type="entry name" value="HisK_dim/P_dom"/>
</dbReference>
<evidence type="ECO:0000256" key="5">
    <source>
        <dbReference type="SAM" id="Phobius"/>
    </source>
</evidence>
<feature type="transmembrane region" description="Helical" evidence="5">
    <location>
        <begin position="32"/>
        <end position="49"/>
    </location>
</feature>
<dbReference type="SUPFAM" id="SSF47384">
    <property type="entry name" value="Homodimeric domain of signal transducing histidine kinase"/>
    <property type="match status" value="1"/>
</dbReference>
<dbReference type="RefSeq" id="WP_284221791.1">
    <property type="nucleotide sequence ID" value="NZ_BSOY01000014.1"/>
</dbReference>
<dbReference type="SMART" id="SM00387">
    <property type="entry name" value="HATPase_c"/>
    <property type="match status" value="1"/>
</dbReference>
<reference evidence="9" key="1">
    <citation type="journal article" date="2019" name="Int. J. Syst. Evol. Microbiol.">
        <title>The Global Catalogue of Microorganisms (GCM) 10K type strain sequencing project: providing services to taxonomists for standard genome sequencing and annotation.</title>
        <authorList>
            <consortium name="The Broad Institute Genomics Platform"/>
            <consortium name="The Broad Institute Genome Sequencing Center for Infectious Disease"/>
            <person name="Wu L."/>
            <person name="Ma J."/>
        </authorList>
    </citation>
    <scope>NUCLEOTIDE SEQUENCE [LARGE SCALE GENOMIC DNA]</scope>
    <source>
        <strain evidence="9">NBRC 110107</strain>
    </source>
</reference>
<dbReference type="Gene3D" id="1.10.287.130">
    <property type="match status" value="1"/>
</dbReference>
<feature type="transmembrane region" description="Helical" evidence="5">
    <location>
        <begin position="112"/>
        <end position="132"/>
    </location>
</feature>
<feature type="transmembrane region" description="Helical" evidence="5">
    <location>
        <begin position="139"/>
        <end position="158"/>
    </location>
</feature>
<dbReference type="SMART" id="SM00388">
    <property type="entry name" value="HisKA"/>
    <property type="match status" value="1"/>
</dbReference>
<dbReference type="PROSITE" id="PS50110">
    <property type="entry name" value="RESPONSE_REGULATORY"/>
    <property type="match status" value="1"/>
</dbReference>
<dbReference type="InterPro" id="IPR036097">
    <property type="entry name" value="HisK_dim/P_sf"/>
</dbReference>
<gene>
    <name evidence="8" type="ORF">GCM10007859_09870</name>
</gene>
<dbReference type="PROSITE" id="PS50109">
    <property type="entry name" value="HIS_KIN"/>
    <property type="match status" value="1"/>
</dbReference>